<dbReference type="PANTHER" id="PTHR12526">
    <property type="entry name" value="GLYCOSYLTRANSFERASE"/>
    <property type="match status" value="1"/>
</dbReference>
<keyword evidence="2" id="KW-0328">Glycosyltransferase</keyword>
<evidence type="ECO:0000259" key="1">
    <source>
        <dbReference type="Pfam" id="PF00534"/>
    </source>
</evidence>
<keyword evidence="2" id="KW-0808">Transferase</keyword>
<accession>A0ABV8PZA1</accession>
<feature type="domain" description="Glycosyl transferase family 1" evidence="1">
    <location>
        <begin position="134"/>
        <end position="256"/>
    </location>
</feature>
<dbReference type="Pfam" id="PF00534">
    <property type="entry name" value="Glycos_transf_1"/>
    <property type="match status" value="1"/>
</dbReference>
<dbReference type="PANTHER" id="PTHR12526:SF595">
    <property type="entry name" value="BLL5217 PROTEIN"/>
    <property type="match status" value="1"/>
</dbReference>
<evidence type="ECO:0000313" key="3">
    <source>
        <dbReference type="Proteomes" id="UP001595906"/>
    </source>
</evidence>
<dbReference type="EMBL" id="JBHSDC010000022">
    <property type="protein sequence ID" value="MFC4232334.1"/>
    <property type="molecule type" value="Genomic_DNA"/>
</dbReference>
<comment type="caution">
    <text evidence="2">The sequence shown here is derived from an EMBL/GenBank/DDBJ whole genome shotgun (WGS) entry which is preliminary data.</text>
</comment>
<sequence length="326" mass="36863">MHVLIVNNTIIPALKYGGTERVIWWLGKELVKRGHKVTYMVAKGSNCPFANVLELNTDKPFNELVPADVDMIHLNHAVNETPLKPYIITLHGNLNHQQPLDKNTVFVSANHAARFGSDIFVHNGIDPEDYGKPILNNRRKYIHFLGDAAWRVKNIRGAITIAAKVKFPLHVIGGVRFNFNQGLRLTFDRNVIFHGMKGGAEKNQILNQSKAMLFPVLWHEPFGIAIIESLYFGCPVFGTPYGSLPEIVNDDVGYLSNKASELVIGLQNIDIYGRQDCHDYVMANFTSVQMTTKYLHFYEQVLNGNSLNKTHPQLQKVQVEKFLPFV</sequence>
<evidence type="ECO:0000313" key="2">
    <source>
        <dbReference type="EMBL" id="MFC4232334.1"/>
    </source>
</evidence>
<dbReference type="Gene3D" id="3.40.50.2000">
    <property type="entry name" value="Glycogen Phosphorylase B"/>
    <property type="match status" value="2"/>
</dbReference>
<name>A0ABV8PZA1_9BACT</name>
<reference evidence="3" key="1">
    <citation type="journal article" date="2019" name="Int. J. Syst. Evol. Microbiol.">
        <title>The Global Catalogue of Microorganisms (GCM) 10K type strain sequencing project: providing services to taxonomists for standard genome sequencing and annotation.</title>
        <authorList>
            <consortium name="The Broad Institute Genomics Platform"/>
            <consortium name="The Broad Institute Genome Sequencing Center for Infectious Disease"/>
            <person name="Wu L."/>
            <person name="Ma J."/>
        </authorList>
    </citation>
    <scope>NUCLEOTIDE SEQUENCE [LARGE SCALE GENOMIC DNA]</scope>
    <source>
        <strain evidence="3">CECT 8010</strain>
    </source>
</reference>
<dbReference type="Proteomes" id="UP001595906">
    <property type="component" value="Unassembled WGS sequence"/>
</dbReference>
<gene>
    <name evidence="2" type="ORF">ACFOW1_10560</name>
</gene>
<proteinExistence type="predicted"/>
<dbReference type="SUPFAM" id="SSF53756">
    <property type="entry name" value="UDP-Glycosyltransferase/glycogen phosphorylase"/>
    <property type="match status" value="1"/>
</dbReference>
<dbReference type="RefSeq" id="WP_379014147.1">
    <property type="nucleotide sequence ID" value="NZ_JBHSDC010000022.1"/>
</dbReference>
<dbReference type="EC" id="2.4.-.-" evidence="2"/>
<dbReference type="InterPro" id="IPR001296">
    <property type="entry name" value="Glyco_trans_1"/>
</dbReference>
<protein>
    <submittedName>
        <fullName evidence="2">Glycosyltransferase</fullName>
        <ecNumber evidence="2">2.4.-.-</ecNumber>
    </submittedName>
</protein>
<dbReference type="GO" id="GO:0016757">
    <property type="term" value="F:glycosyltransferase activity"/>
    <property type="evidence" value="ECO:0007669"/>
    <property type="project" value="UniProtKB-KW"/>
</dbReference>
<organism evidence="2 3">
    <name type="scientific">Parasediminibacterium paludis</name>
    <dbReference type="NCBI Taxonomy" id="908966"/>
    <lineage>
        <taxon>Bacteria</taxon>
        <taxon>Pseudomonadati</taxon>
        <taxon>Bacteroidota</taxon>
        <taxon>Chitinophagia</taxon>
        <taxon>Chitinophagales</taxon>
        <taxon>Chitinophagaceae</taxon>
        <taxon>Parasediminibacterium</taxon>
    </lineage>
</organism>
<keyword evidence="3" id="KW-1185">Reference proteome</keyword>